<protein>
    <submittedName>
        <fullName evidence="1">Uncharacterized protein</fullName>
    </submittedName>
</protein>
<keyword evidence="2" id="KW-1185">Reference proteome</keyword>
<reference evidence="1" key="1">
    <citation type="journal article" date="2017" name="Nature">
        <title>The sunflower genome provides insights into oil metabolism, flowering and Asterid evolution.</title>
        <authorList>
            <person name="Badouin H."/>
            <person name="Gouzy J."/>
            <person name="Grassa C.J."/>
            <person name="Murat F."/>
            <person name="Staton S.E."/>
            <person name="Cottret L."/>
            <person name="Lelandais-Briere C."/>
            <person name="Owens G.L."/>
            <person name="Carrere S."/>
            <person name="Mayjonade B."/>
            <person name="Legrand L."/>
            <person name="Gill N."/>
            <person name="Kane N.C."/>
            <person name="Bowers J.E."/>
            <person name="Hubner S."/>
            <person name="Bellec A."/>
            <person name="Berard A."/>
            <person name="Berges H."/>
            <person name="Blanchet N."/>
            <person name="Boniface M.C."/>
            <person name="Brunel D."/>
            <person name="Catrice O."/>
            <person name="Chaidir N."/>
            <person name="Claudel C."/>
            <person name="Donnadieu C."/>
            <person name="Faraut T."/>
            <person name="Fievet G."/>
            <person name="Helmstetter N."/>
            <person name="King M."/>
            <person name="Knapp S.J."/>
            <person name="Lai Z."/>
            <person name="Le Paslier M.C."/>
            <person name="Lippi Y."/>
            <person name="Lorenzon L."/>
            <person name="Mandel J.R."/>
            <person name="Marage G."/>
            <person name="Marchand G."/>
            <person name="Marquand E."/>
            <person name="Bret-Mestries E."/>
            <person name="Morien E."/>
            <person name="Nambeesan S."/>
            <person name="Nguyen T."/>
            <person name="Pegot-Espagnet P."/>
            <person name="Pouilly N."/>
            <person name="Raftis F."/>
            <person name="Sallet E."/>
            <person name="Schiex T."/>
            <person name="Thomas J."/>
            <person name="Vandecasteele C."/>
            <person name="Vares D."/>
            <person name="Vear F."/>
            <person name="Vautrin S."/>
            <person name="Crespi M."/>
            <person name="Mangin B."/>
            <person name="Burke J.M."/>
            <person name="Salse J."/>
            <person name="Munos S."/>
            <person name="Vincourt P."/>
            <person name="Rieseberg L.H."/>
            <person name="Langlade N.B."/>
        </authorList>
    </citation>
    <scope>NUCLEOTIDE SEQUENCE</scope>
    <source>
        <tissue evidence="1">Leaves</tissue>
    </source>
</reference>
<dbReference type="Proteomes" id="UP000215914">
    <property type="component" value="Unassembled WGS sequence"/>
</dbReference>
<comment type="caution">
    <text evidence="1">The sequence shown here is derived from an EMBL/GenBank/DDBJ whole genome shotgun (WGS) entry which is preliminary data.</text>
</comment>
<dbReference type="EMBL" id="MNCJ02000329">
    <property type="protein sequence ID" value="KAF5767168.1"/>
    <property type="molecule type" value="Genomic_DNA"/>
</dbReference>
<dbReference type="Gramene" id="mRNA:HanXRQr2_Chr14g0621221">
    <property type="protein sequence ID" value="CDS:HanXRQr2_Chr14g0621221.1"/>
    <property type="gene ID" value="HanXRQr2_Chr14g0621221"/>
</dbReference>
<evidence type="ECO:0000313" key="2">
    <source>
        <dbReference type="Proteomes" id="UP000215914"/>
    </source>
</evidence>
<evidence type="ECO:0000313" key="1">
    <source>
        <dbReference type="EMBL" id="KAF5767168.1"/>
    </source>
</evidence>
<organism evidence="1 2">
    <name type="scientific">Helianthus annuus</name>
    <name type="common">Common sunflower</name>
    <dbReference type="NCBI Taxonomy" id="4232"/>
    <lineage>
        <taxon>Eukaryota</taxon>
        <taxon>Viridiplantae</taxon>
        <taxon>Streptophyta</taxon>
        <taxon>Embryophyta</taxon>
        <taxon>Tracheophyta</taxon>
        <taxon>Spermatophyta</taxon>
        <taxon>Magnoliopsida</taxon>
        <taxon>eudicotyledons</taxon>
        <taxon>Gunneridae</taxon>
        <taxon>Pentapetalae</taxon>
        <taxon>asterids</taxon>
        <taxon>campanulids</taxon>
        <taxon>Asterales</taxon>
        <taxon>Asteraceae</taxon>
        <taxon>Asteroideae</taxon>
        <taxon>Heliantheae alliance</taxon>
        <taxon>Heliantheae</taxon>
        <taxon>Helianthus</taxon>
    </lineage>
</organism>
<proteinExistence type="predicted"/>
<reference evidence="1" key="2">
    <citation type="submission" date="2020-06" db="EMBL/GenBank/DDBJ databases">
        <title>Helianthus annuus Genome sequencing and assembly Release 2.</title>
        <authorList>
            <person name="Gouzy J."/>
            <person name="Langlade N."/>
            <person name="Munos S."/>
        </authorList>
    </citation>
    <scope>NUCLEOTIDE SEQUENCE</scope>
    <source>
        <tissue evidence="1">Leaves</tissue>
    </source>
</reference>
<name>A0A9K3E6P2_HELAN</name>
<dbReference type="AlphaFoldDB" id="A0A9K3E6P2"/>
<sequence>MCLPWRKLADLRFRPMAFAKPLCLKYEVEDAVHRSRRRSTVHLHLSLSLGVKQT</sequence>
<accession>A0A9K3E6P2</accession>
<gene>
    <name evidence="1" type="ORF">HanXRQr2_Chr14g0621221</name>
</gene>